<feature type="compositionally biased region" description="Basic and acidic residues" evidence="6">
    <location>
        <begin position="1023"/>
        <end position="1036"/>
    </location>
</feature>
<evidence type="ECO:0000256" key="6">
    <source>
        <dbReference type="SAM" id="MobiDB-lite"/>
    </source>
</evidence>
<keyword evidence="3 7" id="KW-1133">Transmembrane helix</keyword>
<proteinExistence type="predicted"/>
<keyword evidence="2 7" id="KW-0812">Transmembrane</keyword>
<feature type="coiled-coil region" evidence="5">
    <location>
        <begin position="838"/>
        <end position="872"/>
    </location>
</feature>
<dbReference type="GO" id="GO:0046873">
    <property type="term" value="F:metal ion transmembrane transporter activity"/>
    <property type="evidence" value="ECO:0007669"/>
    <property type="project" value="InterPro"/>
</dbReference>
<dbReference type="InterPro" id="IPR045863">
    <property type="entry name" value="CorA_TM1_TM2"/>
</dbReference>
<dbReference type="AlphaFoldDB" id="A0AA39GAW9"/>
<organism evidence="8 9">
    <name type="scientific">Sarocladium strictum</name>
    <name type="common">Black bundle disease fungus</name>
    <name type="synonym">Acremonium strictum</name>
    <dbReference type="NCBI Taxonomy" id="5046"/>
    <lineage>
        <taxon>Eukaryota</taxon>
        <taxon>Fungi</taxon>
        <taxon>Dikarya</taxon>
        <taxon>Ascomycota</taxon>
        <taxon>Pezizomycotina</taxon>
        <taxon>Sordariomycetes</taxon>
        <taxon>Hypocreomycetidae</taxon>
        <taxon>Hypocreales</taxon>
        <taxon>Sarocladiaceae</taxon>
        <taxon>Sarocladium</taxon>
    </lineage>
</organism>
<dbReference type="Gene3D" id="1.20.58.340">
    <property type="entry name" value="Magnesium transport protein CorA, transmembrane region"/>
    <property type="match status" value="1"/>
</dbReference>
<accession>A0AA39GAW9</accession>
<evidence type="ECO:0000256" key="1">
    <source>
        <dbReference type="ARBA" id="ARBA00004141"/>
    </source>
</evidence>
<evidence type="ECO:0000256" key="3">
    <source>
        <dbReference type="ARBA" id="ARBA00022989"/>
    </source>
</evidence>
<feature type="transmembrane region" description="Helical" evidence="7">
    <location>
        <begin position="898"/>
        <end position="919"/>
    </location>
</feature>
<dbReference type="PANTHER" id="PTHR47685">
    <property type="entry name" value="MAGNESIUM TRANSPORT PROTEIN CORA"/>
    <property type="match status" value="1"/>
</dbReference>
<keyword evidence="4 7" id="KW-0472">Membrane</keyword>
<sequence>MSNNDSGSSASSRSGLKPVTCLDAEEHSGEEITDVIGHYLGCIEFGERQSFYESLSAEVQRRVRTELRRIQYLRHVLEESEEASDKALIAQVNHSMKEWRSRHADRILRASRWRRSKGRTHGDTNLHDPNEGRRSDTNKEYDPTKDLNAYIIQFDGNGGITESDIHERGLPVFRGKYPNQKVTVDWLLRGQDNYLDKERFTGEDGKPSRIRYFHFPANNMQWVEEAMTRYYGEHNTQFDDEYRMVQNRTQANTLLKRNVWVGQVQGRGSPSTQSRHLRPLCEPVSSSVTDGDAQPTNLVLFMPYLHWELDRQRNSFSDIIDHSWSKQQRLMREEELRLWKERRTERQGLHPGLAADPDEGQGSSRCQTHRHSALITDRPPTAHGSGPFPSFVERWLNFQPMGMMTHIKNKYPLRDKDGRLRTSNALGQLLYDSFRLYETMNNYRDRKLVDSYLYNEPPIHTRRTLDQAYYWTLPNTRVRDRDQVVYRGTAADPDALHHYRPDEKVHAEKWTCRLEEHRARKRRNQGTKTEQTTPVLRRFASRLLTSETDLEVAEPLTSIPLAHNHDVAHSHGAEDTHVHRECLGCREAIKKVPRIVMVDQLWMWILDDSTVITFFPKRYGVNRQDRSGVHKAIRQRFSTMPSNYLRSAYDVALIIIDECSNLFFDRTKTDPRQPQVVDIFSEAIGNMAQKSTISFQHLWHWANELAQAPTNKSTWVDLSQMHVALLNITPEGKLQRETKDIIEELGIMLYISRKQKEVLKAFKRHAGTLLDPQGTFRENESQVVPVTLPTTSSSRTTFSLDDSSSTNSTLQDSSRTTSSLEDLMKRRRWMWNGFRAHAGEVLQEHEDHMEELQGLERSAEHVNQNLEHLLSLKQQQASVLQAWQAIRHGEEAVKQGRAIMIFTVITIIFLPLAFMASIFGMNNQTFKDDSMELKVQLQLMFGISVGVIVFVVFAAFSTTISALAWCVAHIILNWFLVHSGLYGLWLRLPERGRPEKLVRRAQDMVQRDKEEVRQQARRRKRTQHENRRRELEERQEQSLPGNWQHEQDTDWTAHAGTNGTLQHGVGNGMANGGMVAQPLPPVAGTQWRGAEDDFFRS</sequence>
<dbReference type="PANTHER" id="PTHR47685:SF1">
    <property type="entry name" value="MAGNESIUM TRANSPORT PROTEIN CORA"/>
    <property type="match status" value="1"/>
</dbReference>
<comment type="subcellular location">
    <subcellularLocation>
        <location evidence="1">Membrane</location>
        <topology evidence="1">Multi-pass membrane protein</topology>
    </subcellularLocation>
</comment>
<name>A0AA39GAW9_SARSR</name>
<evidence type="ECO:0000313" key="9">
    <source>
        <dbReference type="Proteomes" id="UP001175261"/>
    </source>
</evidence>
<evidence type="ECO:0000256" key="7">
    <source>
        <dbReference type="SAM" id="Phobius"/>
    </source>
</evidence>
<dbReference type="Proteomes" id="UP001175261">
    <property type="component" value="Unassembled WGS sequence"/>
</dbReference>
<feature type="region of interest" description="Disordered" evidence="6">
    <location>
        <begin position="1008"/>
        <end position="1097"/>
    </location>
</feature>
<keyword evidence="9" id="KW-1185">Reference proteome</keyword>
<dbReference type="EMBL" id="JAPDFR010000008">
    <property type="protein sequence ID" value="KAK0383950.1"/>
    <property type="molecule type" value="Genomic_DNA"/>
</dbReference>
<evidence type="ECO:0000256" key="4">
    <source>
        <dbReference type="ARBA" id="ARBA00023136"/>
    </source>
</evidence>
<evidence type="ECO:0000313" key="8">
    <source>
        <dbReference type="EMBL" id="KAK0383950.1"/>
    </source>
</evidence>
<dbReference type="SUPFAM" id="SSF144083">
    <property type="entry name" value="Magnesium transport protein CorA, transmembrane region"/>
    <property type="match status" value="1"/>
</dbReference>
<dbReference type="InterPro" id="IPR002523">
    <property type="entry name" value="MgTranspt_CorA/ZnTranspt_ZntB"/>
</dbReference>
<reference evidence="8" key="1">
    <citation type="submission" date="2022-10" db="EMBL/GenBank/DDBJ databases">
        <title>Determination and structural analysis of whole genome sequence of Sarocladium strictum F4-1.</title>
        <authorList>
            <person name="Hu L."/>
            <person name="Jiang Y."/>
        </authorList>
    </citation>
    <scope>NUCLEOTIDE SEQUENCE</scope>
    <source>
        <strain evidence="8">F4-1</strain>
    </source>
</reference>
<comment type="caution">
    <text evidence="8">The sequence shown here is derived from an EMBL/GenBank/DDBJ whole genome shotgun (WGS) entry which is preliminary data.</text>
</comment>
<feature type="region of interest" description="Disordered" evidence="6">
    <location>
        <begin position="788"/>
        <end position="817"/>
    </location>
</feature>
<dbReference type="InterPro" id="IPR050829">
    <property type="entry name" value="CorA_MIT"/>
</dbReference>
<keyword evidence="5" id="KW-0175">Coiled coil</keyword>
<evidence type="ECO:0000256" key="2">
    <source>
        <dbReference type="ARBA" id="ARBA00022692"/>
    </source>
</evidence>
<protein>
    <submittedName>
        <fullName evidence="8">Uncharacterized protein</fullName>
    </submittedName>
</protein>
<feature type="transmembrane region" description="Helical" evidence="7">
    <location>
        <begin position="939"/>
        <end position="956"/>
    </location>
</feature>
<gene>
    <name evidence="8" type="ORF">NLU13_8041</name>
</gene>
<feature type="region of interest" description="Disordered" evidence="6">
    <location>
        <begin position="347"/>
        <end position="369"/>
    </location>
</feature>
<dbReference type="GO" id="GO:0016020">
    <property type="term" value="C:membrane"/>
    <property type="evidence" value="ECO:0007669"/>
    <property type="project" value="UniProtKB-SubCell"/>
</dbReference>
<feature type="region of interest" description="Disordered" evidence="6">
    <location>
        <begin position="111"/>
        <end position="142"/>
    </location>
</feature>
<feature type="compositionally biased region" description="Low complexity" evidence="6">
    <location>
        <begin position="788"/>
        <end position="814"/>
    </location>
</feature>
<feature type="compositionally biased region" description="Basic and acidic residues" evidence="6">
    <location>
        <begin position="120"/>
        <end position="142"/>
    </location>
</feature>
<dbReference type="Pfam" id="PF01544">
    <property type="entry name" value="CorA"/>
    <property type="match status" value="1"/>
</dbReference>
<evidence type="ECO:0000256" key="5">
    <source>
        <dbReference type="SAM" id="Coils"/>
    </source>
</evidence>
<feature type="region of interest" description="Disordered" evidence="6">
    <location>
        <begin position="265"/>
        <end position="289"/>
    </location>
</feature>
<feature type="transmembrane region" description="Helical" evidence="7">
    <location>
        <begin position="962"/>
        <end position="986"/>
    </location>
</feature>